<evidence type="ECO:0000256" key="1">
    <source>
        <dbReference type="SAM" id="MobiDB-lite"/>
    </source>
</evidence>
<evidence type="ECO:0000313" key="3">
    <source>
        <dbReference type="Proteomes" id="UP000775547"/>
    </source>
</evidence>
<organism evidence="2 3">
    <name type="scientific">Asterophora parasitica</name>
    <dbReference type="NCBI Taxonomy" id="117018"/>
    <lineage>
        <taxon>Eukaryota</taxon>
        <taxon>Fungi</taxon>
        <taxon>Dikarya</taxon>
        <taxon>Basidiomycota</taxon>
        <taxon>Agaricomycotina</taxon>
        <taxon>Agaricomycetes</taxon>
        <taxon>Agaricomycetidae</taxon>
        <taxon>Agaricales</taxon>
        <taxon>Tricholomatineae</taxon>
        <taxon>Lyophyllaceae</taxon>
        <taxon>Asterophora</taxon>
    </lineage>
</organism>
<feature type="compositionally biased region" description="Basic and acidic residues" evidence="1">
    <location>
        <begin position="89"/>
        <end position="104"/>
    </location>
</feature>
<dbReference type="Proteomes" id="UP000775547">
    <property type="component" value="Unassembled WGS sequence"/>
</dbReference>
<dbReference type="OrthoDB" id="3197626at2759"/>
<accession>A0A9P7KG25</accession>
<reference evidence="2" key="2">
    <citation type="submission" date="2021-10" db="EMBL/GenBank/DDBJ databases">
        <title>Phylogenomics reveals ancestral predisposition of the termite-cultivated fungus Termitomyces towards a domesticated lifestyle.</title>
        <authorList>
            <person name="Auxier B."/>
            <person name="Grum-Grzhimaylo A."/>
            <person name="Cardenas M.E."/>
            <person name="Lodge J.D."/>
            <person name="Laessoe T."/>
            <person name="Pedersen O."/>
            <person name="Smith M.E."/>
            <person name="Kuyper T.W."/>
            <person name="Franco-Molano E.A."/>
            <person name="Baroni T.J."/>
            <person name="Aanen D.K."/>
        </authorList>
    </citation>
    <scope>NUCLEOTIDE SEQUENCE</scope>
    <source>
        <strain evidence="2">AP01</strain>
        <tissue evidence="2">Mycelium</tissue>
    </source>
</reference>
<reference evidence="2" key="1">
    <citation type="submission" date="2020-07" db="EMBL/GenBank/DDBJ databases">
        <authorList>
            <person name="Nieuwenhuis M."/>
            <person name="Van De Peppel L.J.J."/>
        </authorList>
    </citation>
    <scope>NUCLEOTIDE SEQUENCE</scope>
    <source>
        <strain evidence="2">AP01</strain>
        <tissue evidence="2">Mycelium</tissue>
    </source>
</reference>
<feature type="compositionally biased region" description="Low complexity" evidence="1">
    <location>
        <begin position="60"/>
        <end position="76"/>
    </location>
</feature>
<comment type="caution">
    <text evidence="2">The sequence shown here is derived from an EMBL/GenBank/DDBJ whole genome shotgun (WGS) entry which is preliminary data.</text>
</comment>
<dbReference type="AlphaFoldDB" id="A0A9P7KG25"/>
<protein>
    <submittedName>
        <fullName evidence="2">Uncharacterized protein</fullName>
    </submittedName>
</protein>
<keyword evidence="3" id="KW-1185">Reference proteome</keyword>
<name>A0A9P7KG25_9AGAR</name>
<proteinExistence type="predicted"/>
<evidence type="ECO:0000313" key="2">
    <source>
        <dbReference type="EMBL" id="KAG5646411.1"/>
    </source>
</evidence>
<feature type="region of interest" description="Disordered" evidence="1">
    <location>
        <begin position="53"/>
        <end position="111"/>
    </location>
</feature>
<dbReference type="EMBL" id="JABCKV010000021">
    <property type="protein sequence ID" value="KAG5646411.1"/>
    <property type="molecule type" value="Genomic_DNA"/>
</dbReference>
<sequence>MRLLEFSSADVYVHSMSNITSTHPIRQSMAPFPMPKAPKYALTRPEVHVTTEHITMAEFPPSGANSPYSASSPYSKSHSHRTSSVDLQSARDAEAHSDNSEKESFVFPPPV</sequence>
<gene>
    <name evidence="2" type="ORF">DXG03_003461</name>
</gene>